<dbReference type="Proteomes" id="UP000293613">
    <property type="component" value="Unassembled WGS sequence"/>
</dbReference>
<evidence type="ECO:0000313" key="9">
    <source>
        <dbReference type="Proteomes" id="UP000293613"/>
    </source>
</evidence>
<proteinExistence type="predicted"/>
<accession>A0A315RXF3</accession>
<organism evidence="8 9">
    <name type="scientific">Bifidobacterium animalis subsp. lactis</name>
    <name type="common">Bifidobacterium lactis</name>
    <dbReference type="NCBI Taxonomy" id="302911"/>
    <lineage>
        <taxon>Bacteria</taxon>
        <taxon>Bacillati</taxon>
        <taxon>Actinomycetota</taxon>
        <taxon>Actinomycetes</taxon>
        <taxon>Bifidobacteriales</taxon>
        <taxon>Bifidobacteriaceae</taxon>
        <taxon>Bifidobacterium</taxon>
    </lineage>
</organism>
<evidence type="ECO:0000256" key="5">
    <source>
        <dbReference type="SAM" id="MobiDB-lite"/>
    </source>
</evidence>
<gene>
    <name evidence="8" type="ORF">PG2011B_1366</name>
</gene>
<feature type="transmembrane region" description="Helical" evidence="6">
    <location>
        <begin position="105"/>
        <end position="129"/>
    </location>
</feature>
<feature type="domain" description="TM2" evidence="7">
    <location>
        <begin position="77"/>
        <end position="125"/>
    </location>
</feature>
<comment type="subcellular location">
    <subcellularLocation>
        <location evidence="1">Membrane</location>
        <topology evidence="1">Multi-pass membrane protein</topology>
    </subcellularLocation>
</comment>
<name>A0A315RXF3_BIFAN</name>
<evidence type="ECO:0000256" key="4">
    <source>
        <dbReference type="ARBA" id="ARBA00023136"/>
    </source>
</evidence>
<evidence type="ECO:0000256" key="1">
    <source>
        <dbReference type="ARBA" id="ARBA00004141"/>
    </source>
</evidence>
<feature type="compositionally biased region" description="Polar residues" evidence="5">
    <location>
        <begin position="1"/>
        <end position="19"/>
    </location>
</feature>
<dbReference type="OMA" id="HTGMGIA"/>
<evidence type="ECO:0000256" key="3">
    <source>
        <dbReference type="ARBA" id="ARBA00022989"/>
    </source>
</evidence>
<dbReference type="RefSeq" id="WP_004218294.1">
    <property type="nucleotide sequence ID" value="NZ_CAKMAC010000004.1"/>
</dbReference>
<feature type="region of interest" description="Disordered" evidence="5">
    <location>
        <begin position="1"/>
        <end position="24"/>
    </location>
</feature>
<dbReference type="Pfam" id="PF05154">
    <property type="entry name" value="TM2"/>
    <property type="match status" value="1"/>
</dbReference>
<protein>
    <submittedName>
        <fullName evidence="8">TM2 domain-containing protein</fullName>
    </submittedName>
</protein>
<dbReference type="GO" id="GO:0016020">
    <property type="term" value="C:membrane"/>
    <property type="evidence" value="ECO:0007669"/>
    <property type="project" value="UniProtKB-SubCell"/>
</dbReference>
<dbReference type="GeneID" id="29696315"/>
<evidence type="ECO:0000259" key="7">
    <source>
        <dbReference type="Pfam" id="PF05154"/>
    </source>
</evidence>
<reference evidence="8 9" key="1">
    <citation type="journal article" date="2019" name="Appl. Environ. Microbiol.">
        <title>Dissecting the evolutionary development of the Bifidobacterium animalis species through comparative genomics analyses.</title>
        <authorList>
            <person name="Lugli G.A."/>
            <person name="Mancino W."/>
            <person name="Milani C."/>
            <person name="Duranti S."/>
            <person name="Mancabelli L."/>
            <person name="Napoli S."/>
            <person name="Mangifesta M."/>
            <person name="Viappiani A."/>
            <person name="Anzalone R."/>
            <person name="Longhi G."/>
            <person name="van Sinderen D."/>
            <person name="Ventura M."/>
            <person name="Turroni F."/>
        </authorList>
    </citation>
    <scope>NUCLEOTIDE SEQUENCE [LARGE SCALE GENOMIC DNA]</scope>
    <source>
        <strain evidence="8 9">2011B</strain>
    </source>
</reference>
<evidence type="ECO:0000313" key="8">
    <source>
        <dbReference type="EMBL" id="RYM93631.1"/>
    </source>
</evidence>
<dbReference type="AlphaFoldDB" id="A0A315RXF3"/>
<feature type="transmembrane region" description="Helical" evidence="6">
    <location>
        <begin position="80"/>
        <end position="99"/>
    </location>
</feature>
<evidence type="ECO:0000256" key="6">
    <source>
        <dbReference type="SAM" id="Phobius"/>
    </source>
</evidence>
<dbReference type="EMBL" id="RSCO01000031">
    <property type="protein sequence ID" value="RYM93631.1"/>
    <property type="molecule type" value="Genomic_DNA"/>
</dbReference>
<keyword evidence="3 6" id="KW-1133">Transmembrane helix</keyword>
<keyword evidence="4 6" id="KW-0472">Membrane</keyword>
<dbReference type="InterPro" id="IPR007829">
    <property type="entry name" value="TM2"/>
</dbReference>
<evidence type="ECO:0000256" key="2">
    <source>
        <dbReference type="ARBA" id="ARBA00022692"/>
    </source>
</evidence>
<comment type="caution">
    <text evidence="8">The sequence shown here is derived from an EMBL/GenBank/DDBJ whole genome shotgun (WGS) entry which is preliminary data.</text>
</comment>
<keyword evidence="2 6" id="KW-0812">Transmembrane</keyword>
<sequence>MSDPNGYQPQGGDQQNNGVSGAAQAPQYTQPAQNYAAPQYTQSQGGYNGQYQDPNAYAQQNYTYAQPPAAYPTYLPRNKYVAAALALFFGIFGLHNFYLGYTGKGVAQVLISVLTFGIGAIAVMIWAIVEAIQILTADYGTEHHRDARGVELQD</sequence>